<dbReference type="GO" id="GO:0016787">
    <property type="term" value="F:hydrolase activity"/>
    <property type="evidence" value="ECO:0007669"/>
    <property type="project" value="UniProtKB-KW"/>
</dbReference>
<dbReference type="PIRSF" id="PIRSF005962">
    <property type="entry name" value="Pept_M20D_amidohydro"/>
    <property type="match status" value="1"/>
</dbReference>
<accession>A0A9P4J2A9</accession>
<evidence type="ECO:0000256" key="2">
    <source>
        <dbReference type="ARBA" id="ARBA00006247"/>
    </source>
</evidence>
<dbReference type="InterPro" id="IPR002933">
    <property type="entry name" value="Peptidase_M20"/>
</dbReference>
<feature type="binding site" evidence="4">
    <location>
        <position position="159"/>
    </location>
    <ligand>
        <name>Mn(2+)</name>
        <dbReference type="ChEBI" id="CHEBI:29035"/>
        <label>2</label>
    </ligand>
</feature>
<protein>
    <submittedName>
        <fullName evidence="6">Metal-dependent amidase/aminoacylase/carboxypeptidase</fullName>
    </submittedName>
</protein>
<dbReference type="Pfam" id="PF07687">
    <property type="entry name" value="M20_dimer"/>
    <property type="match status" value="1"/>
</dbReference>
<feature type="binding site" evidence="4">
    <location>
        <position position="186"/>
    </location>
    <ligand>
        <name>Mn(2+)</name>
        <dbReference type="ChEBI" id="CHEBI:29035"/>
        <label>2</label>
    </ligand>
</feature>
<feature type="binding site" evidence="4">
    <location>
        <position position="125"/>
    </location>
    <ligand>
        <name>Mn(2+)</name>
        <dbReference type="ChEBI" id="CHEBI:29035"/>
        <label>2</label>
    </ligand>
</feature>
<dbReference type="InterPro" id="IPR017439">
    <property type="entry name" value="Amidohydrolase"/>
</dbReference>
<evidence type="ECO:0000313" key="7">
    <source>
        <dbReference type="Proteomes" id="UP000799439"/>
    </source>
</evidence>
<evidence type="ECO:0000313" key="6">
    <source>
        <dbReference type="EMBL" id="KAF2152795.1"/>
    </source>
</evidence>
<feature type="domain" description="Peptidase M20 dimerisation" evidence="5">
    <location>
        <begin position="206"/>
        <end position="303"/>
    </location>
</feature>
<evidence type="ECO:0000256" key="4">
    <source>
        <dbReference type="PIRSR" id="PIRSR005962-1"/>
    </source>
</evidence>
<dbReference type="Gene3D" id="3.30.70.360">
    <property type="match status" value="1"/>
</dbReference>
<evidence type="ECO:0000256" key="3">
    <source>
        <dbReference type="ARBA" id="ARBA00022801"/>
    </source>
</evidence>
<proteinExistence type="inferred from homology"/>
<evidence type="ECO:0000256" key="1">
    <source>
        <dbReference type="ARBA" id="ARBA00006153"/>
    </source>
</evidence>
<dbReference type="AlphaFoldDB" id="A0A9P4J2A9"/>
<dbReference type="InterPro" id="IPR011650">
    <property type="entry name" value="Peptidase_M20_dimer"/>
</dbReference>
<dbReference type="InterPro" id="IPR036264">
    <property type="entry name" value="Bact_exopeptidase_dim_dom"/>
</dbReference>
<comment type="cofactor">
    <cofactor evidence="4">
        <name>Mn(2+)</name>
        <dbReference type="ChEBI" id="CHEBI:29035"/>
    </cofactor>
    <text evidence="4">The Mn(2+) ion enhances activity.</text>
</comment>
<dbReference type="NCBIfam" id="TIGR01891">
    <property type="entry name" value="amidohydrolases"/>
    <property type="match status" value="1"/>
</dbReference>
<gene>
    <name evidence="6" type="ORF">K461DRAFT_268680</name>
</gene>
<dbReference type="FunFam" id="3.30.70.360:FF:000001">
    <property type="entry name" value="N-acetyldiaminopimelate deacetylase"/>
    <property type="match status" value="1"/>
</dbReference>
<sequence>MAAVSKFVNNHRPNLDNYIELYKHFHAHPELSLNESQTAAKIVSTLQSINSSLKITSGIGGHGLTAVHHNGSGPTILLRADIDALPVKELTGLPYASKAVMKDSSLPADHPDADKSKPLMHACGHDMHITSLLACAELLTCAADAWRGTVIYLFQPAEEKGSGARAMVADGLYEKIPVPDVVLGGHVMPFPAGRIGTTRGTAASSADSLAVTVYGRGGHASQPQNLLDPVVLASSIVLRLQTLVSREVNPADHAVCTVASLQAGDADNVVADEALLKVDLRAMNQDVRDRLAEGVRRIVKAECMASGCEKEPKFEVTRTFPLLVNGDEVMDRIENSFLDHFGDVDGYTGYAKDAAQLGGSEDFGELATAINKPSCFWTYGGTPHDLWASAEKAGRIREEIPINHSAKFAPQIMPTLQVAIDAYAVAALTWLAK</sequence>
<dbReference type="Pfam" id="PF01546">
    <property type="entry name" value="Peptidase_M20"/>
    <property type="match status" value="1"/>
</dbReference>
<comment type="similarity">
    <text evidence="1">Belongs to the peptidase M20 family.</text>
</comment>
<feature type="binding site" evidence="4">
    <location>
        <position position="123"/>
    </location>
    <ligand>
        <name>Mn(2+)</name>
        <dbReference type="ChEBI" id="CHEBI:29035"/>
        <label>2</label>
    </ligand>
</feature>
<organism evidence="6 7">
    <name type="scientific">Myriangium duriaei CBS 260.36</name>
    <dbReference type="NCBI Taxonomy" id="1168546"/>
    <lineage>
        <taxon>Eukaryota</taxon>
        <taxon>Fungi</taxon>
        <taxon>Dikarya</taxon>
        <taxon>Ascomycota</taxon>
        <taxon>Pezizomycotina</taxon>
        <taxon>Dothideomycetes</taxon>
        <taxon>Dothideomycetidae</taxon>
        <taxon>Myriangiales</taxon>
        <taxon>Myriangiaceae</taxon>
        <taxon>Myriangium</taxon>
    </lineage>
</organism>
<reference evidence="6" key="1">
    <citation type="journal article" date="2020" name="Stud. Mycol.">
        <title>101 Dothideomycetes genomes: a test case for predicting lifestyles and emergence of pathogens.</title>
        <authorList>
            <person name="Haridas S."/>
            <person name="Albert R."/>
            <person name="Binder M."/>
            <person name="Bloem J."/>
            <person name="Labutti K."/>
            <person name="Salamov A."/>
            <person name="Andreopoulos B."/>
            <person name="Baker S."/>
            <person name="Barry K."/>
            <person name="Bills G."/>
            <person name="Bluhm B."/>
            <person name="Cannon C."/>
            <person name="Castanera R."/>
            <person name="Culley D."/>
            <person name="Daum C."/>
            <person name="Ezra D."/>
            <person name="Gonzalez J."/>
            <person name="Henrissat B."/>
            <person name="Kuo A."/>
            <person name="Liang C."/>
            <person name="Lipzen A."/>
            <person name="Lutzoni F."/>
            <person name="Magnuson J."/>
            <person name="Mondo S."/>
            <person name="Nolan M."/>
            <person name="Ohm R."/>
            <person name="Pangilinan J."/>
            <person name="Park H.-J."/>
            <person name="Ramirez L."/>
            <person name="Alfaro M."/>
            <person name="Sun H."/>
            <person name="Tritt A."/>
            <person name="Yoshinaga Y."/>
            <person name="Zwiers L.-H."/>
            <person name="Turgeon B."/>
            <person name="Goodwin S."/>
            <person name="Spatafora J."/>
            <person name="Crous P."/>
            <person name="Grigoriev I."/>
        </authorList>
    </citation>
    <scope>NUCLEOTIDE SEQUENCE</scope>
    <source>
        <strain evidence="6">CBS 260.36</strain>
    </source>
</reference>
<name>A0A9P4J2A9_9PEZI</name>
<comment type="similarity">
    <text evidence="2">Belongs to the peptidase M20A family.</text>
</comment>
<dbReference type="Proteomes" id="UP000799439">
    <property type="component" value="Unassembled WGS sequence"/>
</dbReference>
<dbReference type="GO" id="GO:0046872">
    <property type="term" value="F:metal ion binding"/>
    <property type="evidence" value="ECO:0007669"/>
    <property type="project" value="UniProtKB-KW"/>
</dbReference>
<dbReference type="PANTHER" id="PTHR11014:SF63">
    <property type="entry name" value="METALLOPEPTIDASE, PUTATIVE (AFU_ORTHOLOGUE AFUA_6G09600)-RELATED"/>
    <property type="match status" value="1"/>
</dbReference>
<dbReference type="PANTHER" id="PTHR11014">
    <property type="entry name" value="PEPTIDASE M20 FAMILY MEMBER"/>
    <property type="match status" value="1"/>
</dbReference>
<comment type="caution">
    <text evidence="6">The sequence shown here is derived from an EMBL/GenBank/DDBJ whole genome shotgun (WGS) entry which is preliminary data.</text>
</comment>
<keyword evidence="4" id="KW-0479">Metal-binding</keyword>
<dbReference type="SUPFAM" id="SSF55031">
    <property type="entry name" value="Bacterial exopeptidase dimerisation domain"/>
    <property type="match status" value="1"/>
</dbReference>
<dbReference type="SUPFAM" id="SSF53187">
    <property type="entry name" value="Zn-dependent exopeptidases"/>
    <property type="match status" value="1"/>
</dbReference>
<dbReference type="Gene3D" id="3.40.630.10">
    <property type="entry name" value="Zn peptidases"/>
    <property type="match status" value="1"/>
</dbReference>
<evidence type="ECO:0000259" key="5">
    <source>
        <dbReference type="Pfam" id="PF07687"/>
    </source>
</evidence>
<dbReference type="OrthoDB" id="6119954at2759"/>
<dbReference type="EMBL" id="ML996086">
    <property type="protein sequence ID" value="KAF2152795.1"/>
    <property type="molecule type" value="Genomic_DNA"/>
</dbReference>
<keyword evidence="7" id="KW-1185">Reference proteome</keyword>
<keyword evidence="3" id="KW-0378">Hydrolase</keyword>
<keyword evidence="4" id="KW-0464">Manganese</keyword>